<dbReference type="AlphaFoldDB" id="A0AAV3VX96"/>
<organism evidence="5 6">
    <name type="scientific">Clostridium diolis</name>
    <dbReference type="NCBI Taxonomy" id="223919"/>
    <lineage>
        <taxon>Bacteria</taxon>
        <taxon>Bacillati</taxon>
        <taxon>Bacillota</taxon>
        <taxon>Clostridia</taxon>
        <taxon>Eubacteriales</taxon>
        <taxon>Clostridiaceae</taxon>
        <taxon>Clostridium</taxon>
    </lineage>
</organism>
<protein>
    <submittedName>
        <fullName evidence="5">UDP-N-acetyl-D-glucosamine dehydrogenase</fullName>
    </submittedName>
</protein>
<dbReference type="GO" id="GO:0051287">
    <property type="term" value="F:NAD binding"/>
    <property type="evidence" value="ECO:0007669"/>
    <property type="project" value="InterPro"/>
</dbReference>
<dbReference type="PIRSF" id="PIRSF000124">
    <property type="entry name" value="UDPglc_GDPman_dh"/>
    <property type="match status" value="1"/>
</dbReference>
<dbReference type="Pfam" id="PF03721">
    <property type="entry name" value="UDPG_MGDP_dh_N"/>
    <property type="match status" value="1"/>
</dbReference>
<dbReference type="SMART" id="SM00984">
    <property type="entry name" value="UDPG_MGDP_dh_C"/>
    <property type="match status" value="1"/>
</dbReference>
<keyword evidence="2" id="KW-0520">NAD</keyword>
<dbReference type="RefSeq" id="WP_039773081.1">
    <property type="nucleotide sequence ID" value="NZ_BJLA01000003.1"/>
</dbReference>
<dbReference type="SUPFAM" id="SSF52413">
    <property type="entry name" value="UDP-glucose/GDP-mannose dehydrogenase C-terminal domain"/>
    <property type="match status" value="1"/>
</dbReference>
<dbReference type="Proteomes" id="UP000325212">
    <property type="component" value="Unassembled WGS sequence"/>
</dbReference>
<dbReference type="InterPro" id="IPR008927">
    <property type="entry name" value="6-PGluconate_DH-like_C_sf"/>
</dbReference>
<dbReference type="PANTHER" id="PTHR43491:SF1">
    <property type="entry name" value="UDP-N-ACETYL-D-MANNOSAMINE DEHYDROGENASE"/>
    <property type="match status" value="1"/>
</dbReference>
<dbReference type="PIRSF" id="PIRSF500136">
    <property type="entry name" value="UDP_ManNAc_DH"/>
    <property type="match status" value="1"/>
</dbReference>
<accession>A0AAV3VX96</accession>
<dbReference type="GO" id="GO:0016628">
    <property type="term" value="F:oxidoreductase activity, acting on the CH-CH group of donors, NAD or NADP as acceptor"/>
    <property type="evidence" value="ECO:0007669"/>
    <property type="project" value="InterPro"/>
</dbReference>
<dbReference type="NCBIfam" id="TIGR03026">
    <property type="entry name" value="NDP-sugDHase"/>
    <property type="match status" value="1"/>
</dbReference>
<dbReference type="SUPFAM" id="SSF48179">
    <property type="entry name" value="6-phosphogluconate dehydrogenase C-terminal domain-like"/>
    <property type="match status" value="1"/>
</dbReference>
<dbReference type="InterPro" id="IPR036291">
    <property type="entry name" value="NAD(P)-bd_dom_sf"/>
</dbReference>
<evidence type="ECO:0000259" key="4">
    <source>
        <dbReference type="SMART" id="SM00984"/>
    </source>
</evidence>
<dbReference type="Gene3D" id="3.40.50.720">
    <property type="entry name" value="NAD(P)-binding Rossmann-like Domain"/>
    <property type="match status" value="2"/>
</dbReference>
<dbReference type="Pfam" id="PF00984">
    <property type="entry name" value="UDPG_MGDP_dh"/>
    <property type="match status" value="1"/>
</dbReference>
<dbReference type="InterPro" id="IPR017476">
    <property type="entry name" value="UDP-Glc/GDP-Man"/>
</dbReference>
<dbReference type="InterPro" id="IPR001732">
    <property type="entry name" value="UDP-Glc/GDP-Man_DH_N"/>
</dbReference>
<evidence type="ECO:0000256" key="1">
    <source>
        <dbReference type="ARBA" id="ARBA00023002"/>
    </source>
</evidence>
<dbReference type="InterPro" id="IPR028359">
    <property type="entry name" value="UDP_ManNAc/GlcNAc_DH"/>
</dbReference>
<dbReference type="GO" id="GO:0000271">
    <property type="term" value="P:polysaccharide biosynthetic process"/>
    <property type="evidence" value="ECO:0007669"/>
    <property type="project" value="InterPro"/>
</dbReference>
<dbReference type="InterPro" id="IPR014027">
    <property type="entry name" value="UDP-Glc/GDP-Man_DH_C"/>
</dbReference>
<keyword evidence="6" id="KW-1185">Reference proteome</keyword>
<dbReference type="EMBL" id="BJLA01000003">
    <property type="protein sequence ID" value="GEA30254.1"/>
    <property type="molecule type" value="Genomic_DNA"/>
</dbReference>
<evidence type="ECO:0000313" key="5">
    <source>
        <dbReference type="EMBL" id="GEA30254.1"/>
    </source>
</evidence>
<reference evidence="5 6" key="1">
    <citation type="submission" date="2019-06" db="EMBL/GenBank/DDBJ databases">
        <title>Draft genome sequence of Clostridium diolis DSM 15410.</title>
        <authorList>
            <person name="Kobayashi H."/>
            <person name="Tanizawa Y."/>
            <person name="Tohno M."/>
        </authorList>
    </citation>
    <scope>NUCLEOTIDE SEQUENCE [LARGE SCALE GENOMIC DNA]</scope>
    <source>
        <strain evidence="5 6">DSM 15410</strain>
    </source>
</reference>
<evidence type="ECO:0000313" key="6">
    <source>
        <dbReference type="Proteomes" id="UP000325212"/>
    </source>
</evidence>
<name>A0AAV3VX96_9CLOT</name>
<feature type="domain" description="UDP-glucose/GDP-mannose dehydrogenase C-terminal" evidence="4">
    <location>
        <begin position="333"/>
        <end position="427"/>
    </location>
</feature>
<gene>
    <name evidence="5" type="ORF">CDIOL_11770</name>
</gene>
<dbReference type="SUPFAM" id="SSF51735">
    <property type="entry name" value="NAD(P)-binding Rossmann-fold domains"/>
    <property type="match status" value="1"/>
</dbReference>
<dbReference type="InterPro" id="IPR036220">
    <property type="entry name" value="UDP-Glc/GDP-Man_DH_C_sf"/>
</dbReference>
<dbReference type="GO" id="GO:0016616">
    <property type="term" value="F:oxidoreductase activity, acting on the CH-OH group of donors, NAD or NADP as acceptor"/>
    <property type="evidence" value="ECO:0007669"/>
    <property type="project" value="InterPro"/>
</dbReference>
<evidence type="ECO:0000256" key="3">
    <source>
        <dbReference type="PIRNR" id="PIRNR000124"/>
    </source>
</evidence>
<sequence length="438" mass="48969">MSLLKQQLLDKINNKTAKVGVVGLGYVGLPLAVEKANAGYQTIGFDVQDQKVNMVNEGKNYIGDVVDENLKKIVEENTLRATTDFSFVKDVDTICICVPTPLDLYKQPDLSYVVESTKSVAQYLHKGMLVILESTTYPGTTEEVLKPILEESGLKCGEDFFLAFSPERVDPGNKDFNTKNTPKVVGGCTPDCTEVAAALYRNILEGDIHTVSSPAVAEMEKILENTFRNINIGLANEMAILCNRMGIDVWEVIDAAKTKPYGFMPFYPGPGLGGHCIPLDPFYLEWKAKEYDYHTRLIETSGEINDSMPEFVLDNVMKILNKNKKALNGAKVLLLGVAYKNDIDDYRESPAFKVIELLEKNGADLMVNDPYCPISKYKGKVYNSVDWKEVINESDIVIITTNHSCYDYESIVSRAKVVYDTRNATKNVVNNREKIYKL</sequence>
<evidence type="ECO:0000256" key="2">
    <source>
        <dbReference type="ARBA" id="ARBA00023027"/>
    </source>
</evidence>
<keyword evidence="1" id="KW-0560">Oxidoreductase</keyword>
<dbReference type="Pfam" id="PF03720">
    <property type="entry name" value="UDPG_MGDP_dh_C"/>
    <property type="match status" value="1"/>
</dbReference>
<comment type="similarity">
    <text evidence="3">Belongs to the UDP-glucose/GDP-mannose dehydrogenase family.</text>
</comment>
<dbReference type="InterPro" id="IPR014026">
    <property type="entry name" value="UDP-Glc/GDP-Man_DH_dimer"/>
</dbReference>
<comment type="caution">
    <text evidence="5">The sequence shown here is derived from an EMBL/GenBank/DDBJ whole genome shotgun (WGS) entry which is preliminary data.</text>
</comment>
<proteinExistence type="inferred from homology"/>
<dbReference type="PANTHER" id="PTHR43491">
    <property type="entry name" value="UDP-N-ACETYL-D-MANNOSAMINE DEHYDROGENASE"/>
    <property type="match status" value="1"/>
</dbReference>